<organism evidence="1 2">
    <name type="scientific">Candidatus Thiodictyon syntrophicum</name>
    <dbReference type="NCBI Taxonomy" id="1166950"/>
    <lineage>
        <taxon>Bacteria</taxon>
        <taxon>Pseudomonadati</taxon>
        <taxon>Pseudomonadota</taxon>
        <taxon>Gammaproteobacteria</taxon>
        <taxon>Chromatiales</taxon>
        <taxon>Chromatiaceae</taxon>
        <taxon>Thiodictyon</taxon>
    </lineage>
</organism>
<dbReference type="AlphaFoldDB" id="A0A2K8UJ76"/>
<dbReference type="EMBL" id="CP020372">
    <property type="protein sequence ID" value="AUB85624.1"/>
    <property type="molecule type" value="Genomic_DNA"/>
</dbReference>
<evidence type="ECO:0008006" key="3">
    <source>
        <dbReference type="Google" id="ProtNLM"/>
    </source>
</evidence>
<keyword evidence="1" id="KW-0614">Plasmid</keyword>
<evidence type="ECO:0000313" key="1">
    <source>
        <dbReference type="EMBL" id="AUB85624.1"/>
    </source>
</evidence>
<dbReference type="Proteomes" id="UP000232638">
    <property type="component" value="Plasmid pTs485"/>
</dbReference>
<geneLocation type="plasmid" evidence="2">
    <name>pts485</name>
</geneLocation>
<keyword evidence="2" id="KW-1185">Reference proteome</keyword>
<name>A0A2K8UJ76_9GAMM</name>
<dbReference type="KEGG" id="tsy:THSYN_32520"/>
<gene>
    <name evidence="1" type="ORF">THSYN_32520</name>
</gene>
<protein>
    <recommendedName>
        <fullName evidence="3">Prevent-host-death family protein</fullName>
    </recommendedName>
</protein>
<dbReference type="OrthoDB" id="7068699at2"/>
<evidence type="ECO:0000313" key="2">
    <source>
        <dbReference type="Proteomes" id="UP000232638"/>
    </source>
</evidence>
<accession>A0A2K8UJ76</accession>
<dbReference type="RefSeq" id="WP_100923235.1">
    <property type="nucleotide sequence ID" value="NZ_CP020372.1"/>
</dbReference>
<sequence>MRHDLNESVTTTELVRNLSVVIDRVRLTGRRLAITKGSQTVAELSPPAKSGYPIARLGELLASVPKLDGDARAMADDLALIRRAAEVVNVL</sequence>
<reference evidence="1 2" key="1">
    <citation type="submission" date="2017-03" db="EMBL/GenBank/DDBJ databases">
        <title>Complete genome sequence of Candidatus 'Thiodictyon syntrophicum' sp. nov. strain Cad16T, a photolithoautotroph purple sulfur bacterium isolated from an alpine meromictic lake.</title>
        <authorList>
            <person name="Luedin S.M."/>
            <person name="Pothier J.F."/>
            <person name="Danza F."/>
            <person name="Storelli N."/>
            <person name="Wittwer M."/>
            <person name="Tonolla M."/>
        </authorList>
    </citation>
    <scope>NUCLEOTIDE SEQUENCE [LARGE SCALE GENOMIC DNA]</scope>
    <source>
        <strain evidence="1 2">Cad16T</strain>
        <plasmid evidence="2">Plasmid pts485</plasmid>
    </source>
</reference>
<proteinExistence type="predicted"/>